<reference evidence="4 5" key="1">
    <citation type="journal article" date="2010" name="Nature">
        <title>The Ectocarpus genome and the independent evolution of multicellularity in brown algae.</title>
        <authorList>
            <person name="Cock J.M."/>
            <person name="Sterck L."/>
            <person name="Rouze P."/>
            <person name="Scornet D."/>
            <person name="Allen A.E."/>
            <person name="Amoutzias G."/>
            <person name="Anthouard V."/>
            <person name="Artiguenave F."/>
            <person name="Aury J.M."/>
            <person name="Badger J.H."/>
            <person name="Beszteri B."/>
            <person name="Billiau K."/>
            <person name="Bonnet E."/>
            <person name="Bothwell J.H."/>
            <person name="Bowler C."/>
            <person name="Boyen C."/>
            <person name="Brownlee C."/>
            <person name="Carrano C.J."/>
            <person name="Charrier B."/>
            <person name="Cho G.Y."/>
            <person name="Coelho S.M."/>
            <person name="Collen J."/>
            <person name="Corre E."/>
            <person name="Da Silva C."/>
            <person name="Delage L."/>
            <person name="Delaroque N."/>
            <person name="Dittami S.M."/>
            <person name="Doulbeau S."/>
            <person name="Elias M."/>
            <person name="Farnham G."/>
            <person name="Gachon C.M."/>
            <person name="Gschloessl B."/>
            <person name="Heesch S."/>
            <person name="Jabbari K."/>
            <person name="Jubin C."/>
            <person name="Kawai H."/>
            <person name="Kimura K."/>
            <person name="Kloareg B."/>
            <person name="Kupper F.C."/>
            <person name="Lang D."/>
            <person name="Le Bail A."/>
            <person name="Leblanc C."/>
            <person name="Lerouge P."/>
            <person name="Lohr M."/>
            <person name="Lopez P.J."/>
            <person name="Martens C."/>
            <person name="Maumus F."/>
            <person name="Michel G."/>
            <person name="Miranda-Saavedra D."/>
            <person name="Morales J."/>
            <person name="Moreau H."/>
            <person name="Motomura T."/>
            <person name="Nagasato C."/>
            <person name="Napoli C.A."/>
            <person name="Nelson D.R."/>
            <person name="Nyvall-Collen P."/>
            <person name="Peters A.F."/>
            <person name="Pommier C."/>
            <person name="Potin P."/>
            <person name="Poulain J."/>
            <person name="Quesneville H."/>
            <person name="Read B."/>
            <person name="Rensing S.A."/>
            <person name="Ritter A."/>
            <person name="Rousvoal S."/>
            <person name="Samanta M."/>
            <person name="Samson G."/>
            <person name="Schroeder D.C."/>
            <person name="Segurens B."/>
            <person name="Strittmatter M."/>
            <person name="Tonon T."/>
            <person name="Tregear J.W."/>
            <person name="Valentin K."/>
            <person name="von Dassow P."/>
            <person name="Yamagishi T."/>
            <person name="Van de Peer Y."/>
            <person name="Wincker P."/>
        </authorList>
    </citation>
    <scope>NUCLEOTIDE SEQUENCE [LARGE SCALE GENOMIC DNA]</scope>
    <source>
        <strain evidence="5">Ec32 / CCAP1310/4</strain>
    </source>
</reference>
<proteinExistence type="predicted"/>
<name>D7FHA0_ECTSI</name>
<feature type="compositionally biased region" description="Polar residues" evidence="2">
    <location>
        <begin position="280"/>
        <end position="294"/>
    </location>
</feature>
<evidence type="ECO:0000313" key="4">
    <source>
        <dbReference type="EMBL" id="CBJ28471.1"/>
    </source>
</evidence>
<keyword evidence="3" id="KW-0812">Transmembrane</keyword>
<evidence type="ECO:0000256" key="2">
    <source>
        <dbReference type="SAM" id="MobiDB-lite"/>
    </source>
</evidence>
<keyword evidence="3" id="KW-0472">Membrane</keyword>
<evidence type="ECO:0000256" key="1">
    <source>
        <dbReference type="SAM" id="Coils"/>
    </source>
</evidence>
<sequence length="345" mass="37934">MAQDCRRQHFANSVEIAQGHQGVVCLMLEEDCSPSFLPSKILRADEAAVFVVAVVAVVVMVLSFDNMMLISGAQKRWRRGGRFLEDQVCDEYGADEDEEDEQDAAATAQEAAEERVAALEKENSTLRSLNERLDGEVSALRGQRELAEAALELASHHSGDQLRDHAQAVERLEGVNQEVLGQLEEEQRQRIVSERATQTQREAHRNEVAAMQRRQQEELASERQQHQEILAQGLEPLATSNSDNAVLAEQAAAAERTSEELRGGRATTETGQLGAPTFNLDDTQASATPSNIKGSRTLDCPHDGVSGAGLPTRWFDHNDRKELYVVVRSNVDQCPTIVVPVQGAC</sequence>
<keyword evidence="5" id="KW-1185">Reference proteome</keyword>
<dbReference type="EMBL" id="FN647746">
    <property type="protein sequence ID" value="CBJ28471.1"/>
    <property type="molecule type" value="Genomic_DNA"/>
</dbReference>
<protein>
    <submittedName>
        <fullName evidence="4">Uncharacterized protein</fullName>
    </submittedName>
</protein>
<accession>D7FHA0</accession>
<dbReference type="EMBL" id="FN649755">
    <property type="protein sequence ID" value="CBJ28471.1"/>
    <property type="molecule type" value="Genomic_DNA"/>
</dbReference>
<organism evidence="4 5">
    <name type="scientific">Ectocarpus siliculosus</name>
    <name type="common">Brown alga</name>
    <name type="synonym">Conferva siliculosa</name>
    <dbReference type="NCBI Taxonomy" id="2880"/>
    <lineage>
        <taxon>Eukaryota</taxon>
        <taxon>Sar</taxon>
        <taxon>Stramenopiles</taxon>
        <taxon>Ochrophyta</taxon>
        <taxon>PX clade</taxon>
        <taxon>Phaeophyceae</taxon>
        <taxon>Ectocarpales</taxon>
        <taxon>Ectocarpaceae</taxon>
        <taxon>Ectocarpus</taxon>
    </lineage>
</organism>
<gene>
    <name evidence="4" type="ORF">Esi_0106_0069</name>
</gene>
<keyword evidence="1" id="KW-0175">Coiled coil</keyword>
<dbReference type="AlphaFoldDB" id="D7FHA0"/>
<dbReference type="InParanoid" id="D7FHA0"/>
<evidence type="ECO:0000313" key="5">
    <source>
        <dbReference type="Proteomes" id="UP000002630"/>
    </source>
</evidence>
<feature type="transmembrane region" description="Helical" evidence="3">
    <location>
        <begin position="47"/>
        <end position="69"/>
    </location>
</feature>
<feature type="coiled-coil region" evidence="1">
    <location>
        <begin position="94"/>
        <end position="232"/>
    </location>
</feature>
<feature type="region of interest" description="Disordered" evidence="2">
    <location>
        <begin position="255"/>
        <end position="294"/>
    </location>
</feature>
<evidence type="ECO:0000256" key="3">
    <source>
        <dbReference type="SAM" id="Phobius"/>
    </source>
</evidence>
<keyword evidence="3" id="KW-1133">Transmembrane helix</keyword>
<dbReference type="Proteomes" id="UP000002630">
    <property type="component" value="Linkage Group LG30"/>
</dbReference>